<dbReference type="Proteomes" id="UP000001396">
    <property type="component" value="Unassembled WGS sequence"/>
</dbReference>
<dbReference type="GO" id="GO:0005789">
    <property type="term" value="C:endoplasmic reticulum membrane"/>
    <property type="evidence" value="ECO:0007669"/>
    <property type="project" value="TreeGrafter"/>
</dbReference>
<keyword evidence="2" id="KW-0812">Transmembrane</keyword>
<evidence type="ECO:0000256" key="1">
    <source>
        <dbReference type="ARBA" id="ARBA00004141"/>
    </source>
</evidence>
<dbReference type="InParanoid" id="D3BSU6"/>
<evidence type="ECO:0000256" key="5">
    <source>
        <dbReference type="ARBA" id="ARBA00023136"/>
    </source>
</evidence>
<organism evidence="8 9">
    <name type="scientific">Heterostelium pallidum (strain ATCC 26659 / Pp 5 / PN500)</name>
    <name type="common">Cellular slime mold</name>
    <name type="synonym">Polysphondylium pallidum</name>
    <dbReference type="NCBI Taxonomy" id="670386"/>
    <lineage>
        <taxon>Eukaryota</taxon>
        <taxon>Amoebozoa</taxon>
        <taxon>Evosea</taxon>
        <taxon>Eumycetozoa</taxon>
        <taxon>Dictyostelia</taxon>
        <taxon>Acytosteliales</taxon>
        <taxon>Acytosteliaceae</taxon>
        <taxon>Heterostelium</taxon>
    </lineage>
</organism>
<dbReference type="InterPro" id="IPR013083">
    <property type="entry name" value="Znf_RING/FYVE/PHD"/>
</dbReference>
<evidence type="ECO:0000256" key="2">
    <source>
        <dbReference type="ARBA" id="ARBA00022692"/>
    </source>
</evidence>
<dbReference type="PANTHER" id="PTHR13407:SF0">
    <property type="entry name" value="FI05221P"/>
    <property type="match status" value="1"/>
</dbReference>
<evidence type="ECO:0000256" key="6">
    <source>
        <dbReference type="PROSITE-ProRule" id="PRU00175"/>
    </source>
</evidence>
<feature type="domain" description="RING-type" evidence="7">
    <location>
        <begin position="100"/>
        <end position="181"/>
    </location>
</feature>
<keyword evidence="6" id="KW-0862">Zinc</keyword>
<dbReference type="EMBL" id="ADBJ01000054">
    <property type="protein sequence ID" value="EFA75561.1"/>
    <property type="molecule type" value="Genomic_DNA"/>
</dbReference>
<dbReference type="InterPro" id="IPR040176">
    <property type="entry name" value="RNF121/RNF175"/>
</dbReference>
<dbReference type="GO" id="GO:0061630">
    <property type="term" value="F:ubiquitin protein ligase activity"/>
    <property type="evidence" value="ECO:0007669"/>
    <property type="project" value="TreeGrafter"/>
</dbReference>
<dbReference type="GO" id="GO:0008270">
    <property type="term" value="F:zinc ion binding"/>
    <property type="evidence" value="ECO:0007669"/>
    <property type="project" value="UniProtKB-KW"/>
</dbReference>
<evidence type="ECO:0000256" key="3">
    <source>
        <dbReference type="ARBA" id="ARBA00022723"/>
    </source>
</evidence>
<keyword evidence="3" id="KW-0479">Metal-binding</keyword>
<dbReference type="PROSITE" id="PS50089">
    <property type="entry name" value="ZF_RING_2"/>
    <property type="match status" value="1"/>
</dbReference>
<dbReference type="InterPro" id="IPR001841">
    <property type="entry name" value="Znf_RING"/>
</dbReference>
<evidence type="ECO:0000256" key="4">
    <source>
        <dbReference type="ARBA" id="ARBA00022989"/>
    </source>
</evidence>
<dbReference type="SUPFAM" id="SSF57850">
    <property type="entry name" value="RING/U-box"/>
    <property type="match status" value="1"/>
</dbReference>
<keyword evidence="9" id="KW-1185">Reference proteome</keyword>
<dbReference type="GO" id="GO:0036503">
    <property type="term" value="P:ERAD pathway"/>
    <property type="evidence" value="ECO:0007669"/>
    <property type="project" value="TreeGrafter"/>
</dbReference>
<comment type="caution">
    <text evidence="8">The sequence shown here is derived from an EMBL/GenBank/DDBJ whole genome shotgun (WGS) entry which is preliminary data.</text>
</comment>
<protein>
    <recommendedName>
        <fullName evidence="7">RING-type domain-containing protein</fullName>
    </recommendedName>
</protein>
<keyword evidence="6" id="KW-0863">Zinc-finger</keyword>
<reference evidence="8 9" key="1">
    <citation type="journal article" date="2011" name="Genome Res.">
        <title>Phylogeny-wide analysis of social amoeba genomes highlights ancient origins for complex intercellular communication.</title>
        <authorList>
            <person name="Heidel A.J."/>
            <person name="Lawal H.M."/>
            <person name="Felder M."/>
            <person name="Schilde C."/>
            <person name="Helps N.R."/>
            <person name="Tunggal B."/>
            <person name="Rivero F."/>
            <person name="John U."/>
            <person name="Schleicher M."/>
            <person name="Eichinger L."/>
            <person name="Platzer M."/>
            <person name="Noegel A.A."/>
            <person name="Schaap P."/>
            <person name="Gloeckner G."/>
        </authorList>
    </citation>
    <scope>NUCLEOTIDE SEQUENCE [LARGE SCALE GENOMIC DNA]</scope>
    <source>
        <strain evidence="9">ATCC 26659 / Pp 5 / PN500</strain>
    </source>
</reference>
<proteinExistence type="predicted"/>
<keyword evidence="4" id="KW-1133">Transmembrane helix</keyword>
<comment type="subcellular location">
    <subcellularLocation>
        <location evidence="1">Membrane</location>
        <topology evidence="1">Multi-pass membrane protein</topology>
    </subcellularLocation>
</comment>
<name>D3BSU6_HETP5</name>
<dbReference type="AlphaFoldDB" id="D3BSU6"/>
<accession>D3BSU6</accession>
<dbReference type="RefSeq" id="XP_020427695.1">
    <property type="nucleotide sequence ID" value="XM_020581825.1"/>
</dbReference>
<evidence type="ECO:0000313" key="9">
    <source>
        <dbReference type="Proteomes" id="UP000001396"/>
    </source>
</evidence>
<dbReference type="GeneID" id="31366535"/>
<gene>
    <name evidence="8" type="ORF">PPL_11066</name>
</gene>
<dbReference type="PANTHER" id="PTHR13407">
    <property type="entry name" value="RNF121 PROTEIN"/>
    <property type="match status" value="1"/>
</dbReference>
<evidence type="ECO:0000313" key="8">
    <source>
        <dbReference type="EMBL" id="EFA75561.1"/>
    </source>
</evidence>
<dbReference type="FunCoup" id="D3BSU6">
    <property type="interactions" value="205"/>
</dbReference>
<evidence type="ECO:0000259" key="7">
    <source>
        <dbReference type="PROSITE" id="PS50089"/>
    </source>
</evidence>
<keyword evidence="5" id="KW-0472">Membrane</keyword>
<sequence>MDDHQTHHDVHRLVLSFGRVDLHNRSCRTRWRWSGCSVSSGAYAIEIPILTSNFDSFIVCGLYYGVLGRDFAEICSIRIANLLGIGGSRLPTTKLSNNYCAICTGSLDNSKHNFSMESTASYGESIAIENKENNKPHILDGVMNLLFSKKSCKLACEHSFHLYCIRGWALVGKNNVCPNCNEKVDIKSFCDNPWEKNSLIWGVLLDSTRYLISWNPVIFLGTQGIIYLFDR</sequence>
<dbReference type="GO" id="GO:0000139">
    <property type="term" value="C:Golgi membrane"/>
    <property type="evidence" value="ECO:0007669"/>
    <property type="project" value="TreeGrafter"/>
</dbReference>
<dbReference type="Gene3D" id="3.30.40.10">
    <property type="entry name" value="Zinc/RING finger domain, C3HC4 (zinc finger)"/>
    <property type="match status" value="1"/>
</dbReference>